<dbReference type="OrthoDB" id="66095at2759"/>
<gene>
    <name evidence="1" type="ORF">Pfra01_000479300</name>
</gene>
<evidence type="ECO:0000313" key="1">
    <source>
        <dbReference type="EMBL" id="GMF25999.1"/>
    </source>
</evidence>
<evidence type="ECO:0000313" key="2">
    <source>
        <dbReference type="Proteomes" id="UP001165121"/>
    </source>
</evidence>
<sequence>MVGTDDGVFLVDDGIFSASEARLVTQQEERKLSIQPRPVEEVLYIASVVAQHGLPVDALNAILEYAGVLLAFQTETSDLRRGHDNMNEDYLQLQLPTAEQLEIPRGVDVSKCALVVADCVSKDQGWATDAREHNGTYRSSSSWLEVAVASTTAEGEVHEKARVPFYPNLRAGRNFRHHRKYFDSSSALLQHVKLGDCVSIVLRSQYPGWTNSAKCGRLAVCFAVEFNDDFSFAAVPFPTNSIKESSGPSTQCTLQ</sequence>
<keyword evidence="2" id="KW-1185">Reference proteome</keyword>
<reference evidence="1" key="1">
    <citation type="submission" date="2023-04" db="EMBL/GenBank/DDBJ databases">
        <title>Phytophthora fragariaefolia NBRC 109709.</title>
        <authorList>
            <person name="Ichikawa N."/>
            <person name="Sato H."/>
            <person name="Tonouchi N."/>
        </authorList>
    </citation>
    <scope>NUCLEOTIDE SEQUENCE</scope>
    <source>
        <strain evidence="1">NBRC 109709</strain>
    </source>
</reference>
<proteinExistence type="predicted"/>
<dbReference type="Proteomes" id="UP001165121">
    <property type="component" value="Unassembled WGS sequence"/>
</dbReference>
<name>A0A9W6WSZ6_9STRA</name>
<comment type="caution">
    <text evidence="1">The sequence shown here is derived from an EMBL/GenBank/DDBJ whole genome shotgun (WGS) entry which is preliminary data.</text>
</comment>
<protein>
    <submittedName>
        <fullName evidence="1">Unnamed protein product</fullName>
    </submittedName>
</protein>
<dbReference type="AlphaFoldDB" id="A0A9W6WSZ6"/>
<accession>A0A9W6WSZ6</accession>
<organism evidence="1 2">
    <name type="scientific">Phytophthora fragariaefolia</name>
    <dbReference type="NCBI Taxonomy" id="1490495"/>
    <lineage>
        <taxon>Eukaryota</taxon>
        <taxon>Sar</taxon>
        <taxon>Stramenopiles</taxon>
        <taxon>Oomycota</taxon>
        <taxon>Peronosporomycetes</taxon>
        <taxon>Peronosporales</taxon>
        <taxon>Peronosporaceae</taxon>
        <taxon>Phytophthora</taxon>
    </lineage>
</organism>
<dbReference type="EMBL" id="BSXT01000375">
    <property type="protein sequence ID" value="GMF25999.1"/>
    <property type="molecule type" value="Genomic_DNA"/>
</dbReference>